<evidence type="ECO:0000256" key="5">
    <source>
        <dbReference type="ARBA" id="ARBA00022840"/>
    </source>
</evidence>
<evidence type="ECO:0000256" key="3">
    <source>
        <dbReference type="ARBA" id="ARBA00022741"/>
    </source>
</evidence>
<dbReference type="NCBIfam" id="NF005491">
    <property type="entry name" value="PRK07105.1"/>
    <property type="match status" value="1"/>
</dbReference>
<keyword evidence="8" id="KW-1185">Reference proteome</keyword>
<feature type="domain" description="Pyridoxamine kinase/Phosphomethylpyrimidine kinase" evidence="6">
    <location>
        <begin position="47"/>
        <end position="265"/>
    </location>
</feature>
<dbReference type="Pfam" id="PF08543">
    <property type="entry name" value="Phos_pyr_kin"/>
    <property type="match status" value="1"/>
</dbReference>
<evidence type="ECO:0000259" key="6">
    <source>
        <dbReference type="Pfam" id="PF08543"/>
    </source>
</evidence>
<proteinExistence type="predicted"/>
<evidence type="ECO:0000313" key="8">
    <source>
        <dbReference type="Proteomes" id="UP000018466"/>
    </source>
</evidence>
<dbReference type="GO" id="GO:0008478">
    <property type="term" value="F:pyridoxal kinase activity"/>
    <property type="evidence" value="ECO:0007669"/>
    <property type="project" value="UniProtKB-EC"/>
</dbReference>
<keyword evidence="3" id="KW-0547">Nucleotide-binding</keyword>
<dbReference type="GO" id="GO:0005524">
    <property type="term" value="F:ATP binding"/>
    <property type="evidence" value="ECO:0007669"/>
    <property type="project" value="UniProtKB-KW"/>
</dbReference>
<accession>A0AA36Y4V9</accession>
<dbReference type="PANTHER" id="PTHR10534">
    <property type="entry name" value="PYRIDOXAL KINASE"/>
    <property type="match status" value="1"/>
</dbReference>
<dbReference type="InterPro" id="IPR029056">
    <property type="entry name" value="Ribokinase-like"/>
</dbReference>
<keyword evidence="5" id="KW-0067">ATP-binding</keyword>
<gene>
    <name evidence="7" type="ORF">HMPREF9623_01381</name>
</gene>
<dbReference type="SUPFAM" id="SSF53613">
    <property type="entry name" value="Ribokinase-like"/>
    <property type="match status" value="1"/>
</dbReference>
<reference evidence="7 8" key="1">
    <citation type="submission" date="2011-10" db="EMBL/GenBank/DDBJ databases">
        <title>The Genome Sequence of Lachnospiraceae bacterium ACC2.</title>
        <authorList>
            <consortium name="The Broad Institute Genome Sequencing Platform"/>
            <person name="Earl A."/>
            <person name="Ward D."/>
            <person name="Feldgarden M."/>
            <person name="Gevers D."/>
            <person name="Sizova M."/>
            <person name="Hazen A."/>
            <person name="Epstein S."/>
            <person name="Young S.K."/>
            <person name="Zeng Q."/>
            <person name="Gargeya S."/>
            <person name="Fitzgerald M."/>
            <person name="Haas B."/>
            <person name="Abouelleil A."/>
            <person name="Alvarado L."/>
            <person name="Arachchi H.M."/>
            <person name="Berlin A."/>
            <person name="Brown A."/>
            <person name="Chapman S.B."/>
            <person name="Chen Z."/>
            <person name="Dunbar C."/>
            <person name="Freedman E."/>
            <person name="Gearin G."/>
            <person name="Goldberg J."/>
            <person name="Griggs A."/>
            <person name="Gujja S."/>
            <person name="Heiman D."/>
            <person name="Howarth C."/>
            <person name="Larson L."/>
            <person name="Lui A."/>
            <person name="MacDonald P.J.P."/>
            <person name="Montmayeur A."/>
            <person name="Murphy C."/>
            <person name="Neiman D."/>
            <person name="Pearson M."/>
            <person name="Priest M."/>
            <person name="Roberts A."/>
            <person name="Saif S."/>
            <person name="Shea T."/>
            <person name="Shenoy N."/>
            <person name="Sisk P."/>
            <person name="Stolte C."/>
            <person name="Sykes S."/>
            <person name="Wortman J."/>
            <person name="Nusbaum C."/>
            <person name="Birren B."/>
        </authorList>
    </citation>
    <scope>NUCLEOTIDE SEQUENCE [LARGE SCALE GENOMIC DNA]</scope>
    <source>
        <strain evidence="7 8">ACC2</strain>
    </source>
</reference>
<sequence>MTVTEKNGTDRNKLLLVNDLAGYGKVALSAMLPILSHMGFELFTLPTALVSNTLDYGKFEILDTKDYIRETLRIWQELGFSFDAVATGFLASDEEAELLAVFCAAERKKGTLIFVDPVLGDDGSLYHGIGEAAVENRKKLLSVADIVKPNYTEACLLTGSAYDETGISRADGETLLRKLCATGKSSVVITSVPVREAEGKKCCLGYDCESGQIFCLPYEEIKVRFPGTGDIFSSILLGDLLRGESLERATARAMRLVRAMIAANADRADKYRGIPVECYLGEI</sequence>
<evidence type="ECO:0000256" key="1">
    <source>
        <dbReference type="ARBA" id="ARBA00012104"/>
    </source>
</evidence>
<dbReference type="InterPro" id="IPR013749">
    <property type="entry name" value="PM/HMP-P_kinase-1"/>
</dbReference>
<evidence type="ECO:0000256" key="2">
    <source>
        <dbReference type="ARBA" id="ARBA00022679"/>
    </source>
</evidence>
<organism evidence="7 8">
    <name type="scientific">Stomatobaculum longum</name>
    <dbReference type="NCBI Taxonomy" id="796942"/>
    <lineage>
        <taxon>Bacteria</taxon>
        <taxon>Bacillati</taxon>
        <taxon>Bacillota</taxon>
        <taxon>Clostridia</taxon>
        <taxon>Lachnospirales</taxon>
        <taxon>Lachnospiraceae</taxon>
        <taxon>Stomatobaculum</taxon>
    </lineage>
</organism>
<dbReference type="RefSeq" id="WP_009533213.1">
    <property type="nucleotide sequence ID" value="NZ_JH590863.1"/>
</dbReference>
<dbReference type="GO" id="GO:0009443">
    <property type="term" value="P:pyridoxal 5'-phosphate salvage"/>
    <property type="evidence" value="ECO:0007669"/>
    <property type="project" value="InterPro"/>
</dbReference>
<dbReference type="PANTHER" id="PTHR10534:SF2">
    <property type="entry name" value="PYRIDOXAL KINASE"/>
    <property type="match status" value="1"/>
</dbReference>
<dbReference type="GeneID" id="86941128"/>
<dbReference type="AlphaFoldDB" id="A0AA36Y4V9"/>
<evidence type="ECO:0000313" key="7">
    <source>
        <dbReference type="EMBL" id="EHO16682.1"/>
    </source>
</evidence>
<comment type="caution">
    <text evidence="7">The sequence shown here is derived from an EMBL/GenBank/DDBJ whole genome shotgun (WGS) entry which is preliminary data.</text>
</comment>
<dbReference type="EC" id="2.7.1.35" evidence="1"/>
<protein>
    <recommendedName>
        <fullName evidence="1">pyridoxal kinase</fullName>
        <ecNumber evidence="1">2.7.1.35</ecNumber>
    </recommendedName>
</protein>
<dbReference type="Gene3D" id="3.40.1190.20">
    <property type="match status" value="1"/>
</dbReference>
<dbReference type="GO" id="GO:0005829">
    <property type="term" value="C:cytosol"/>
    <property type="evidence" value="ECO:0007669"/>
    <property type="project" value="TreeGrafter"/>
</dbReference>
<dbReference type="EMBL" id="AGEL01000007">
    <property type="protein sequence ID" value="EHO16682.1"/>
    <property type="molecule type" value="Genomic_DNA"/>
</dbReference>
<keyword evidence="2" id="KW-0808">Transferase</keyword>
<dbReference type="Proteomes" id="UP000018466">
    <property type="component" value="Unassembled WGS sequence"/>
</dbReference>
<keyword evidence="4" id="KW-0418">Kinase</keyword>
<dbReference type="InterPro" id="IPR004625">
    <property type="entry name" value="PyrdxlKinase"/>
</dbReference>
<evidence type="ECO:0000256" key="4">
    <source>
        <dbReference type="ARBA" id="ARBA00022777"/>
    </source>
</evidence>
<name>A0AA36Y4V9_9FIRM</name>